<organism evidence="3 4">
    <name type="scientific">Kribbella italica</name>
    <dbReference type="NCBI Taxonomy" id="1540520"/>
    <lineage>
        <taxon>Bacteria</taxon>
        <taxon>Bacillati</taxon>
        <taxon>Actinomycetota</taxon>
        <taxon>Actinomycetes</taxon>
        <taxon>Propionibacteriales</taxon>
        <taxon>Kribbellaceae</taxon>
        <taxon>Kribbella</taxon>
    </lineage>
</organism>
<evidence type="ECO:0000313" key="3">
    <source>
        <dbReference type="EMBL" id="MBB5839411.1"/>
    </source>
</evidence>
<dbReference type="EMBL" id="JACHMY010000001">
    <property type="protein sequence ID" value="MBB5839411.1"/>
    <property type="molecule type" value="Genomic_DNA"/>
</dbReference>
<evidence type="ECO:0000313" key="4">
    <source>
        <dbReference type="Proteomes" id="UP000549971"/>
    </source>
</evidence>
<dbReference type="InterPro" id="IPR036366">
    <property type="entry name" value="PGBDSf"/>
</dbReference>
<dbReference type="InterPro" id="IPR036365">
    <property type="entry name" value="PGBD-like_sf"/>
</dbReference>
<dbReference type="Pfam" id="PF01471">
    <property type="entry name" value="PG_binding_1"/>
    <property type="match status" value="1"/>
</dbReference>
<dbReference type="Proteomes" id="UP000549971">
    <property type="component" value="Unassembled WGS sequence"/>
</dbReference>
<evidence type="ECO:0000256" key="1">
    <source>
        <dbReference type="SAM" id="SignalP"/>
    </source>
</evidence>
<dbReference type="SUPFAM" id="SSF47090">
    <property type="entry name" value="PGBD-like"/>
    <property type="match status" value="1"/>
</dbReference>
<dbReference type="RefSeq" id="WP_184801055.1">
    <property type="nucleotide sequence ID" value="NZ_JACHMY010000001.1"/>
</dbReference>
<feature type="domain" description="Peptidoglycan binding-like" evidence="2">
    <location>
        <begin position="83"/>
        <end position="135"/>
    </location>
</feature>
<sequence>MFVRAGLAIAALTAPLGLLATAPAGAAEALSQCDGSRTVAVGGGWEVTTPGLWESTSVTCNLVYGDFPHRNPAEPFGDPAGAIKGLQQTLNYCYGAKIIVNGYYGATTRDAVTAVQRRTGLPADGIYGPQTRSAMNWRLHDPAKGIDSTNCYSPV</sequence>
<accession>A0A7W9JC57</accession>
<evidence type="ECO:0000259" key="2">
    <source>
        <dbReference type="Pfam" id="PF01471"/>
    </source>
</evidence>
<dbReference type="InterPro" id="IPR002477">
    <property type="entry name" value="Peptidoglycan-bd-like"/>
</dbReference>
<protein>
    <recommendedName>
        <fullName evidence="2">Peptidoglycan binding-like domain-containing protein</fullName>
    </recommendedName>
</protein>
<comment type="caution">
    <text evidence="3">The sequence shown here is derived from an EMBL/GenBank/DDBJ whole genome shotgun (WGS) entry which is preliminary data.</text>
</comment>
<keyword evidence="1" id="KW-0732">Signal</keyword>
<keyword evidence="4" id="KW-1185">Reference proteome</keyword>
<proteinExistence type="predicted"/>
<dbReference type="AlphaFoldDB" id="A0A7W9JC57"/>
<gene>
    <name evidence="3" type="ORF">HDA39_006145</name>
</gene>
<feature type="signal peptide" evidence="1">
    <location>
        <begin position="1"/>
        <end position="26"/>
    </location>
</feature>
<reference evidence="3 4" key="1">
    <citation type="submission" date="2020-08" db="EMBL/GenBank/DDBJ databases">
        <title>Sequencing the genomes of 1000 actinobacteria strains.</title>
        <authorList>
            <person name="Klenk H.-P."/>
        </authorList>
    </citation>
    <scope>NUCLEOTIDE SEQUENCE [LARGE SCALE GENOMIC DNA]</scope>
    <source>
        <strain evidence="3 4">DSM 28967</strain>
    </source>
</reference>
<name>A0A7W9JC57_9ACTN</name>
<dbReference type="Gene3D" id="1.10.101.10">
    <property type="entry name" value="PGBD-like superfamily/PGBD"/>
    <property type="match status" value="1"/>
</dbReference>
<feature type="chain" id="PRO_5030821137" description="Peptidoglycan binding-like domain-containing protein" evidence="1">
    <location>
        <begin position="27"/>
        <end position="155"/>
    </location>
</feature>